<dbReference type="Proteomes" id="UP000285655">
    <property type="component" value="Unassembled WGS sequence"/>
</dbReference>
<comment type="caution">
    <text evidence="1">The sequence shown here is derived from an EMBL/GenBank/DDBJ whole genome shotgun (WGS) entry which is preliminary data.</text>
</comment>
<evidence type="ECO:0000313" key="2">
    <source>
        <dbReference type="Proteomes" id="UP000285655"/>
    </source>
</evidence>
<evidence type="ECO:0000313" key="1">
    <source>
        <dbReference type="EMBL" id="RJO61577.1"/>
    </source>
</evidence>
<gene>
    <name evidence="1" type="ORF">C4544_02485</name>
</gene>
<sequence length="335" mass="35563">MRKVLTILVIVLLLAFFISAMGGAGTSASAEEYDVYSPYLFNPVPSGNISTTSTTIGAGFNDFPPSSGINPDGTIVLLDGLPLSGCTTTGVEFGDVSCPVSGLGYGAHYYEIQVEDNAGNRNIITGNFTVSPSCEERTPLIVTAGTNEGPGTTFTVRVELDRPFVKPIINWDGGWIAKTWSWDSDTSGTATITIPAEAVSGVHQLRVYTSDSPAYATACPLEVIQDYTVAYNLPLSVGVAQIYWGSYADYLARELLVDYRIFNRGVNDALNVVITESNNTNGVIAINLPATVGNVPAGSTGIGTVRYSVPPNADFFRARLAATAEDAVGYPHMYP</sequence>
<reference evidence="1 2" key="1">
    <citation type="journal article" date="2017" name="ISME J.">
        <title>Energy and carbon metabolisms in a deep terrestrial subsurface fluid microbial community.</title>
        <authorList>
            <person name="Momper L."/>
            <person name="Jungbluth S.P."/>
            <person name="Lee M.D."/>
            <person name="Amend J.P."/>
        </authorList>
    </citation>
    <scope>NUCLEOTIDE SEQUENCE [LARGE SCALE GENOMIC DNA]</scope>
    <source>
        <strain evidence="1">SURF_29</strain>
    </source>
</reference>
<accession>A0A419DES3</accession>
<organism evidence="1 2">
    <name type="scientific">candidate division WS5 bacterium</name>
    <dbReference type="NCBI Taxonomy" id="2093353"/>
    <lineage>
        <taxon>Bacteria</taxon>
        <taxon>candidate division WS5</taxon>
    </lineage>
</organism>
<proteinExistence type="predicted"/>
<protein>
    <recommendedName>
        <fullName evidence="3">Bacterial Ig-like domain-containing protein</fullName>
    </recommendedName>
</protein>
<dbReference type="EMBL" id="QZJW01000017">
    <property type="protein sequence ID" value="RJO61577.1"/>
    <property type="molecule type" value="Genomic_DNA"/>
</dbReference>
<name>A0A419DES3_9BACT</name>
<dbReference type="AlphaFoldDB" id="A0A419DES3"/>
<evidence type="ECO:0008006" key="3">
    <source>
        <dbReference type="Google" id="ProtNLM"/>
    </source>
</evidence>